<dbReference type="EMBL" id="MU842908">
    <property type="protein sequence ID" value="KAK2026743.1"/>
    <property type="molecule type" value="Genomic_DNA"/>
</dbReference>
<reference evidence="1" key="1">
    <citation type="submission" date="2021-06" db="EMBL/GenBank/DDBJ databases">
        <title>Comparative genomics, transcriptomics and evolutionary studies reveal genomic signatures of adaptation to plant cell wall in hemibiotrophic fungi.</title>
        <authorList>
            <consortium name="DOE Joint Genome Institute"/>
            <person name="Baroncelli R."/>
            <person name="Diaz J.F."/>
            <person name="Benocci T."/>
            <person name="Peng M."/>
            <person name="Battaglia E."/>
            <person name="Haridas S."/>
            <person name="Andreopoulos W."/>
            <person name="Labutti K."/>
            <person name="Pangilinan J."/>
            <person name="Floch G.L."/>
            <person name="Makela M.R."/>
            <person name="Henrissat B."/>
            <person name="Grigoriev I.V."/>
            <person name="Crouch J.A."/>
            <person name="De Vries R.P."/>
            <person name="Sukno S.A."/>
            <person name="Thon M.R."/>
        </authorList>
    </citation>
    <scope>NUCLEOTIDE SEQUENCE</scope>
    <source>
        <strain evidence="1">MAFF235873</strain>
    </source>
</reference>
<comment type="caution">
    <text evidence="1">The sequence shown here is derived from an EMBL/GenBank/DDBJ whole genome shotgun (WGS) entry which is preliminary data.</text>
</comment>
<evidence type="ECO:0000313" key="2">
    <source>
        <dbReference type="Proteomes" id="UP001232148"/>
    </source>
</evidence>
<accession>A0AAD9M2T5</accession>
<organism evidence="1 2">
    <name type="scientific">Colletotrichum zoysiae</name>
    <dbReference type="NCBI Taxonomy" id="1216348"/>
    <lineage>
        <taxon>Eukaryota</taxon>
        <taxon>Fungi</taxon>
        <taxon>Dikarya</taxon>
        <taxon>Ascomycota</taxon>
        <taxon>Pezizomycotina</taxon>
        <taxon>Sordariomycetes</taxon>
        <taxon>Hypocreomycetidae</taxon>
        <taxon>Glomerellales</taxon>
        <taxon>Glomerellaceae</taxon>
        <taxon>Colletotrichum</taxon>
        <taxon>Colletotrichum graminicola species complex</taxon>
    </lineage>
</organism>
<dbReference type="AlphaFoldDB" id="A0AAD9M2T5"/>
<proteinExistence type="predicted"/>
<name>A0AAD9M2T5_9PEZI</name>
<gene>
    <name evidence="1" type="ORF">LX32DRAFT_700922</name>
</gene>
<keyword evidence="2" id="KW-1185">Reference proteome</keyword>
<feature type="non-terminal residue" evidence="1">
    <location>
        <position position="1"/>
    </location>
</feature>
<sequence>QREFRCNHVRWIVSRWCPLYARTQRRCPPHVTHCEYRYVLLYCFFPSSPSPPLPTPPHTCRSPGCKPASWFLACLFDTQPRTRQREHELTYFDRGNEVCGMCFAPLTVPPTLKPSPRSALPVPSRSRPWPIQDRQGCLSVFFCWQMEEPGGAPPPYHPLSFILHPAPKHLELGRTWVVGGQFG</sequence>
<evidence type="ECO:0000313" key="1">
    <source>
        <dbReference type="EMBL" id="KAK2026743.1"/>
    </source>
</evidence>
<protein>
    <submittedName>
        <fullName evidence="1">Uncharacterized protein</fullName>
    </submittedName>
</protein>
<dbReference type="Proteomes" id="UP001232148">
    <property type="component" value="Unassembled WGS sequence"/>
</dbReference>